<feature type="compositionally biased region" description="Basic and acidic residues" evidence="1">
    <location>
        <begin position="188"/>
        <end position="197"/>
    </location>
</feature>
<comment type="caution">
    <text evidence="3">The sequence shown here is derived from an EMBL/GenBank/DDBJ whole genome shotgun (WGS) entry which is preliminary data.</text>
</comment>
<organism evidence="3 4">
    <name type="scientific">Phakopsora pachyrhizi</name>
    <name type="common">Asian soybean rust disease fungus</name>
    <dbReference type="NCBI Taxonomy" id="170000"/>
    <lineage>
        <taxon>Eukaryota</taxon>
        <taxon>Fungi</taxon>
        <taxon>Dikarya</taxon>
        <taxon>Basidiomycota</taxon>
        <taxon>Pucciniomycotina</taxon>
        <taxon>Pucciniomycetes</taxon>
        <taxon>Pucciniales</taxon>
        <taxon>Phakopsoraceae</taxon>
        <taxon>Phakopsora</taxon>
    </lineage>
</organism>
<keyword evidence="2" id="KW-0732">Signal</keyword>
<keyword evidence="4" id="KW-1185">Reference proteome</keyword>
<feature type="signal peptide" evidence="2">
    <location>
        <begin position="1"/>
        <end position="27"/>
    </location>
</feature>
<proteinExistence type="predicted"/>
<feature type="chain" id="PRO_5043494022" evidence="2">
    <location>
        <begin position="28"/>
        <end position="596"/>
    </location>
</feature>
<evidence type="ECO:0000313" key="3">
    <source>
        <dbReference type="EMBL" id="CAH7684791.1"/>
    </source>
</evidence>
<feature type="non-terminal residue" evidence="3">
    <location>
        <position position="1"/>
    </location>
</feature>
<dbReference type="AlphaFoldDB" id="A0AAV0BFH4"/>
<name>A0AAV0BFH4_PHAPC</name>
<feature type="non-terminal residue" evidence="3">
    <location>
        <position position="596"/>
    </location>
</feature>
<reference evidence="3" key="1">
    <citation type="submission" date="2022-06" db="EMBL/GenBank/DDBJ databases">
        <authorList>
            <consortium name="SYNGENTA / RWTH Aachen University"/>
        </authorList>
    </citation>
    <scope>NUCLEOTIDE SEQUENCE</scope>
</reference>
<evidence type="ECO:0000256" key="2">
    <source>
        <dbReference type="SAM" id="SignalP"/>
    </source>
</evidence>
<protein>
    <submittedName>
        <fullName evidence="3">Expressed protein</fullName>
    </submittedName>
</protein>
<sequence length="596" mass="68454">MKSFVRARNLQWLQLIIILLLGSLIHGNPGSFDFSEASSLTSGSHTIDLNHPTSQPSNLINPSLGEEFLKIPNKCIKNQKPTAVSLRLAEFDLNELPEDTGSEVSFNHGKGKSVLESDRYYGQTSKSQMIEPAHRTLSPTDYKSSSTNIVYVSKKPASDQIHLIIESDFVRDSRYLYANQVLKNQPERRYDQKDKIQHSPITLGEKYSSSSKTSSTDYVAKSRKRKKADGTEVKYLFSEIKGKNKIMISSTEKGKFKVNKNLTGKYLDHIRNSLSAEIKNPGPFDIQGEKRYSSPYNKNLLGFIENNIENILSSELGNIRINKDFLETTKKFFWNVEEDLFFLSEENFNKALIFVDSKSHGANSQRWIERSKNSNQFSSSVSSISKICFSTVFTNFFTYDKLSRFLLNDKMRQTADAKFLELNSKLSNLKKGGVRIRRGAGISFLKQTWFRMTSFLAYVHAFNAIISPGHSKPLSNEQLVKHQEGAIEFFFQLHDNVDFLFTMPKDTKLRNISLKPFSEKSDFEEEKQKAMKEILSSNIRSDNASWLYIELWMFKYRPSLYKIMKRGSTSGRKFRSLTNRVFLLLFSGMYSYKILI</sequence>
<dbReference type="EMBL" id="CALTRL010005688">
    <property type="protein sequence ID" value="CAH7684791.1"/>
    <property type="molecule type" value="Genomic_DNA"/>
</dbReference>
<accession>A0AAV0BFH4</accession>
<evidence type="ECO:0000256" key="1">
    <source>
        <dbReference type="SAM" id="MobiDB-lite"/>
    </source>
</evidence>
<evidence type="ECO:0000313" key="4">
    <source>
        <dbReference type="Proteomes" id="UP001153365"/>
    </source>
</evidence>
<gene>
    <name evidence="3" type="ORF">PPACK8108_LOCUS19217</name>
</gene>
<dbReference type="Proteomes" id="UP001153365">
    <property type="component" value="Unassembled WGS sequence"/>
</dbReference>
<feature type="region of interest" description="Disordered" evidence="1">
    <location>
        <begin position="188"/>
        <end position="220"/>
    </location>
</feature>